<keyword evidence="3" id="KW-1185">Reference proteome</keyword>
<feature type="transmembrane region" description="Helical" evidence="1">
    <location>
        <begin position="33"/>
        <end position="58"/>
    </location>
</feature>
<keyword evidence="1" id="KW-0812">Transmembrane</keyword>
<evidence type="ECO:0000313" key="3">
    <source>
        <dbReference type="Proteomes" id="UP001359559"/>
    </source>
</evidence>
<evidence type="ECO:0000256" key="1">
    <source>
        <dbReference type="SAM" id="Phobius"/>
    </source>
</evidence>
<comment type="caution">
    <text evidence="2">The sequence shown here is derived from an EMBL/GenBank/DDBJ whole genome shotgun (WGS) entry which is preliminary data.</text>
</comment>
<accession>A0AAN9EUU0</accession>
<protein>
    <submittedName>
        <fullName evidence="2">Uncharacterized protein</fullName>
    </submittedName>
</protein>
<proteinExistence type="predicted"/>
<keyword evidence="1" id="KW-1133">Transmembrane helix</keyword>
<keyword evidence="1" id="KW-0472">Membrane</keyword>
<gene>
    <name evidence="2" type="ORF">RJT34_30564</name>
</gene>
<name>A0AAN9EUU0_CLITE</name>
<organism evidence="2 3">
    <name type="scientific">Clitoria ternatea</name>
    <name type="common">Butterfly pea</name>
    <dbReference type="NCBI Taxonomy" id="43366"/>
    <lineage>
        <taxon>Eukaryota</taxon>
        <taxon>Viridiplantae</taxon>
        <taxon>Streptophyta</taxon>
        <taxon>Embryophyta</taxon>
        <taxon>Tracheophyta</taxon>
        <taxon>Spermatophyta</taxon>
        <taxon>Magnoliopsida</taxon>
        <taxon>eudicotyledons</taxon>
        <taxon>Gunneridae</taxon>
        <taxon>Pentapetalae</taxon>
        <taxon>rosids</taxon>
        <taxon>fabids</taxon>
        <taxon>Fabales</taxon>
        <taxon>Fabaceae</taxon>
        <taxon>Papilionoideae</taxon>
        <taxon>50 kb inversion clade</taxon>
        <taxon>NPAAA clade</taxon>
        <taxon>indigoferoid/millettioid clade</taxon>
        <taxon>Phaseoleae</taxon>
        <taxon>Clitoria</taxon>
    </lineage>
</organism>
<reference evidence="2 3" key="1">
    <citation type="submission" date="2024-01" db="EMBL/GenBank/DDBJ databases">
        <title>The genomes of 5 underutilized Papilionoideae crops provide insights into root nodulation and disease resistance.</title>
        <authorList>
            <person name="Yuan L."/>
        </authorList>
    </citation>
    <scope>NUCLEOTIDE SEQUENCE [LARGE SCALE GENOMIC DNA]</scope>
    <source>
        <strain evidence="2">LY-2023</strain>
        <tissue evidence="2">Leaf</tissue>
    </source>
</reference>
<evidence type="ECO:0000313" key="2">
    <source>
        <dbReference type="EMBL" id="KAK7262981.1"/>
    </source>
</evidence>
<dbReference type="Proteomes" id="UP001359559">
    <property type="component" value="Unassembled WGS sequence"/>
</dbReference>
<dbReference type="EMBL" id="JAYKXN010000008">
    <property type="protein sequence ID" value="KAK7262981.1"/>
    <property type="molecule type" value="Genomic_DNA"/>
</dbReference>
<dbReference type="AlphaFoldDB" id="A0AAN9EUU0"/>
<sequence length="101" mass="11399">MSGVCVASAIEKCGSRASLARCPQGVFDFSHSFTFYVFTFSPISKHVMVMTIAAVMMLTKVRRVVDGDDACDEEKSRRRSRRRRAPWRDFESEGLPQMCAV</sequence>